<proteinExistence type="predicted"/>
<organism evidence="2 3">
    <name type="scientific">Methanococcus aeolicus (strain ATCC BAA-1280 / DSM 17508 / OCM 812 / Nankai-3)</name>
    <dbReference type="NCBI Taxonomy" id="419665"/>
    <lineage>
        <taxon>Archaea</taxon>
        <taxon>Methanobacteriati</taxon>
        <taxon>Methanobacteriota</taxon>
        <taxon>Methanomada group</taxon>
        <taxon>Methanococci</taxon>
        <taxon>Methanococcales</taxon>
        <taxon>Methanococcaceae</taxon>
        <taxon>Methanococcus</taxon>
    </lineage>
</organism>
<evidence type="ECO:0000259" key="1">
    <source>
        <dbReference type="PROSITE" id="PS51379"/>
    </source>
</evidence>
<dbReference type="AlphaFoldDB" id="A6UU94"/>
<dbReference type="GO" id="GO:0016491">
    <property type="term" value="F:oxidoreductase activity"/>
    <property type="evidence" value="ECO:0007669"/>
    <property type="project" value="UniProtKB-ARBA"/>
</dbReference>
<reference evidence="2" key="1">
    <citation type="submission" date="2007-06" db="EMBL/GenBank/DDBJ databases">
        <title>Complete sequence of Methanococcus aeolicus Nankai-3.</title>
        <authorList>
            <consortium name="US DOE Joint Genome Institute"/>
            <person name="Copeland A."/>
            <person name="Lucas S."/>
            <person name="Lapidus A."/>
            <person name="Barry K."/>
            <person name="Glavina del Rio T."/>
            <person name="Dalin E."/>
            <person name="Tice H."/>
            <person name="Pitluck S."/>
            <person name="Chain P."/>
            <person name="Malfatti S."/>
            <person name="Shin M."/>
            <person name="Vergez L."/>
            <person name="Schmutz J."/>
            <person name="Larimer F."/>
            <person name="Land M."/>
            <person name="Hauser L."/>
            <person name="Kyrpides N."/>
            <person name="Lykidis A."/>
            <person name="Sieprawska-Lupa M."/>
            <person name="Whitman W.B."/>
            <person name="Richardson P."/>
        </authorList>
    </citation>
    <scope>NUCLEOTIDE SEQUENCE [LARGE SCALE GENOMIC DNA]</scope>
    <source>
        <strain evidence="2">Nankai-3</strain>
    </source>
</reference>
<dbReference type="InterPro" id="IPR017900">
    <property type="entry name" value="4Fe4S_Fe_S_CS"/>
</dbReference>
<feature type="domain" description="4Fe-4S ferredoxin-type" evidence="1">
    <location>
        <begin position="1"/>
        <end position="29"/>
    </location>
</feature>
<sequence length="65" mass="7315">MISIYEELCKGCYICIDSCPKNVFGVSKELNKKGIYPSMVENIENCNYCGICELICPDQSIVVKK</sequence>
<dbReference type="Gene3D" id="3.30.70.20">
    <property type="match status" value="1"/>
</dbReference>
<dbReference type="OrthoDB" id="51316at2157"/>
<dbReference type="PANTHER" id="PTHR43122">
    <property type="entry name" value="FERREDOXIN SUBUNIT OF PYRUVATE:FLAVODOXIN OXIDOREDUCTASE-RELATED"/>
    <property type="match status" value="1"/>
</dbReference>
<keyword evidence="3" id="KW-1185">Reference proteome</keyword>
<gene>
    <name evidence="2" type="ordered locus">Maeo_0480</name>
</gene>
<dbReference type="RefSeq" id="WP_011973198.1">
    <property type="nucleotide sequence ID" value="NC_009635.1"/>
</dbReference>
<protein>
    <submittedName>
        <fullName evidence="2">4Fe-4S ferredoxin iron-sulfur binding domain protein</fullName>
    </submittedName>
</protein>
<dbReference type="STRING" id="419665.Maeo_0480"/>
<dbReference type="Proteomes" id="UP000001106">
    <property type="component" value="Chromosome"/>
</dbReference>
<dbReference type="KEGG" id="mae:Maeo_0480"/>
<evidence type="ECO:0000313" key="2">
    <source>
        <dbReference type="EMBL" id="ABR56066.1"/>
    </source>
</evidence>
<dbReference type="InterPro" id="IPR017896">
    <property type="entry name" value="4Fe4S_Fe-S-bd"/>
</dbReference>
<dbReference type="eggNOG" id="arCOG00959">
    <property type="taxonomic scope" value="Archaea"/>
</dbReference>
<name>A6UU94_META3</name>
<dbReference type="PROSITE" id="PS00198">
    <property type="entry name" value="4FE4S_FER_1"/>
    <property type="match status" value="2"/>
</dbReference>
<dbReference type="PANTHER" id="PTHR43122:SF1">
    <property type="entry name" value="IRON-SULFUR-BINDING PROTEIN"/>
    <property type="match status" value="1"/>
</dbReference>
<dbReference type="GeneID" id="5326555"/>
<feature type="domain" description="4Fe-4S ferredoxin-type" evidence="1">
    <location>
        <begin position="37"/>
        <end position="65"/>
    </location>
</feature>
<dbReference type="PROSITE" id="PS51379">
    <property type="entry name" value="4FE4S_FER_2"/>
    <property type="match status" value="2"/>
</dbReference>
<dbReference type="EMBL" id="CP000743">
    <property type="protein sequence ID" value="ABR56066.1"/>
    <property type="molecule type" value="Genomic_DNA"/>
</dbReference>
<dbReference type="HOGENOM" id="CLU_139698_5_3_2"/>
<dbReference type="SUPFAM" id="SSF54862">
    <property type="entry name" value="4Fe-4S ferredoxins"/>
    <property type="match status" value="1"/>
</dbReference>
<dbReference type="Pfam" id="PF12838">
    <property type="entry name" value="Fer4_7"/>
    <property type="match status" value="1"/>
</dbReference>
<accession>A6UU94</accession>
<evidence type="ECO:0000313" key="3">
    <source>
        <dbReference type="Proteomes" id="UP000001106"/>
    </source>
</evidence>